<feature type="transmembrane region" description="Helical" evidence="1">
    <location>
        <begin position="267"/>
        <end position="291"/>
    </location>
</feature>
<keyword evidence="1" id="KW-0472">Membrane</keyword>
<gene>
    <name evidence="2" type="ORF">SASPL_137039</name>
</gene>
<reference evidence="2" key="1">
    <citation type="submission" date="2018-01" db="EMBL/GenBank/DDBJ databases">
        <authorList>
            <person name="Mao J.F."/>
        </authorList>
    </citation>
    <scope>NUCLEOTIDE SEQUENCE</scope>
    <source>
        <strain evidence="2">Huo1</strain>
        <tissue evidence="2">Leaf</tissue>
    </source>
</reference>
<feature type="transmembrane region" description="Helical" evidence="1">
    <location>
        <begin position="297"/>
        <end position="321"/>
    </location>
</feature>
<dbReference type="EMBL" id="PNBA02000014">
    <property type="protein sequence ID" value="KAG6400214.1"/>
    <property type="molecule type" value="Genomic_DNA"/>
</dbReference>
<feature type="transmembrane region" description="Helical" evidence="1">
    <location>
        <begin position="428"/>
        <end position="451"/>
    </location>
</feature>
<dbReference type="PANTHER" id="PTHR36318">
    <property type="entry name" value="OS06G0581300 PROTEIN"/>
    <property type="match status" value="1"/>
</dbReference>
<accession>A0A8X8ZDP7</accession>
<feature type="transmembrane region" description="Helical" evidence="1">
    <location>
        <begin position="132"/>
        <end position="156"/>
    </location>
</feature>
<feature type="transmembrane region" description="Helical" evidence="1">
    <location>
        <begin position="7"/>
        <end position="28"/>
    </location>
</feature>
<evidence type="ECO:0000313" key="3">
    <source>
        <dbReference type="Proteomes" id="UP000298416"/>
    </source>
</evidence>
<name>A0A8X8ZDP7_SALSN</name>
<dbReference type="Proteomes" id="UP000298416">
    <property type="component" value="Unassembled WGS sequence"/>
</dbReference>
<evidence type="ECO:0000256" key="1">
    <source>
        <dbReference type="SAM" id="Phobius"/>
    </source>
</evidence>
<dbReference type="InterPro" id="IPR009943">
    <property type="entry name" value="DUF1475"/>
</dbReference>
<dbReference type="AlphaFoldDB" id="A0A8X8ZDP7"/>
<keyword evidence="1" id="KW-1133">Transmembrane helix</keyword>
<feature type="transmembrane region" description="Helical" evidence="1">
    <location>
        <begin position="363"/>
        <end position="385"/>
    </location>
</feature>
<proteinExistence type="predicted"/>
<evidence type="ECO:0000313" key="2">
    <source>
        <dbReference type="EMBL" id="KAG6400214.1"/>
    </source>
</evidence>
<dbReference type="Pfam" id="PF07343">
    <property type="entry name" value="DUF1475"/>
    <property type="match status" value="2"/>
</dbReference>
<reference evidence="2" key="2">
    <citation type="submission" date="2020-08" db="EMBL/GenBank/DDBJ databases">
        <title>Plant Genome Project.</title>
        <authorList>
            <person name="Zhang R.-G."/>
        </authorList>
    </citation>
    <scope>NUCLEOTIDE SEQUENCE</scope>
    <source>
        <strain evidence="2">Huo1</strain>
        <tissue evidence="2">Leaf</tissue>
    </source>
</reference>
<organism evidence="2">
    <name type="scientific">Salvia splendens</name>
    <name type="common">Scarlet sage</name>
    <dbReference type="NCBI Taxonomy" id="180675"/>
    <lineage>
        <taxon>Eukaryota</taxon>
        <taxon>Viridiplantae</taxon>
        <taxon>Streptophyta</taxon>
        <taxon>Embryophyta</taxon>
        <taxon>Tracheophyta</taxon>
        <taxon>Spermatophyta</taxon>
        <taxon>Magnoliopsida</taxon>
        <taxon>eudicotyledons</taxon>
        <taxon>Gunneridae</taxon>
        <taxon>Pentapetalae</taxon>
        <taxon>asterids</taxon>
        <taxon>lamiids</taxon>
        <taxon>Lamiales</taxon>
        <taxon>Lamiaceae</taxon>
        <taxon>Nepetoideae</taxon>
        <taxon>Mentheae</taxon>
        <taxon>Salviinae</taxon>
        <taxon>Salvia</taxon>
        <taxon>Salvia subgen. Calosphace</taxon>
        <taxon>core Calosphace</taxon>
    </lineage>
</organism>
<sequence>MASLDRWWMAATLVDFYINILAIGMWIIYKESNWISSLIWMVLLICFGSITTSLYVVLQFLKLTPQESQLDPVYFVLLRNKKSPSMEEVELKKSILSVVGARFLFSVLGCLMVATLVYTIATDGSPFRQELLTPWLSATLVDFYVNVIAISVWVAYKEPSWTRSAIWIILLICFGSATTCAYVALQLFRLSPQDPVHFVLFNSDSRQVHDVRLVAVNVGYEGTLQKETYTKLVRLRTAFVVLGCVTTATVIYTLVTDGLPFRKEIYAPYVWMVSSLVDFYINIIAIGMWIIYKESNWISSLIWMVLLICFGSIATCLYVVLQLRKLTPHESHSDPICFVLLKRPSTEEVESKKSTVSVVGARFLFLGLTCLMLATLVCTIATGGSPFHQEIYTPWMCATLVDFYVNVVPLSVWVVYKESSWTRSALWIILLICFGSAGTSAYIALQLFRISPQDHVHLVLMNEDSRQVHEYRIFRVLLGFISLLAVNDGYEGTLQKEKLVC</sequence>
<feature type="transmembrane region" description="Helical" evidence="1">
    <location>
        <begin position="235"/>
        <end position="255"/>
    </location>
</feature>
<dbReference type="PANTHER" id="PTHR36318:SF3">
    <property type="entry name" value="OS06G0581300 PROTEIN"/>
    <property type="match status" value="1"/>
</dbReference>
<keyword evidence="1" id="KW-0812">Transmembrane</keyword>
<comment type="caution">
    <text evidence="2">The sequence shown here is derived from an EMBL/GenBank/DDBJ whole genome shotgun (WGS) entry which is preliminary data.</text>
</comment>
<protein>
    <submittedName>
        <fullName evidence="2">Uncharacterized protein</fullName>
    </submittedName>
</protein>
<feature type="transmembrane region" description="Helical" evidence="1">
    <location>
        <begin position="34"/>
        <end position="58"/>
    </location>
</feature>
<feature type="transmembrane region" description="Helical" evidence="1">
    <location>
        <begin position="391"/>
        <end position="416"/>
    </location>
</feature>
<feature type="transmembrane region" description="Helical" evidence="1">
    <location>
        <begin position="95"/>
        <end position="120"/>
    </location>
</feature>
<keyword evidence="3" id="KW-1185">Reference proteome</keyword>
<feature type="transmembrane region" description="Helical" evidence="1">
    <location>
        <begin position="165"/>
        <end position="185"/>
    </location>
</feature>